<gene>
    <name evidence="2" type="ordered locus">TTX_0875</name>
</gene>
<dbReference type="PaxDb" id="768679-TTX_0875"/>
<evidence type="ECO:0000313" key="2">
    <source>
        <dbReference type="EMBL" id="CCC81529.1"/>
    </source>
</evidence>
<dbReference type="PANTHER" id="PTHR38600">
    <property type="entry name" value="TRANSCRIPTIONAL REGULATORY PROTEIN"/>
    <property type="match status" value="1"/>
</dbReference>
<name>G4RPN4_THETK</name>
<dbReference type="Proteomes" id="UP000002654">
    <property type="component" value="Chromosome"/>
</dbReference>
<evidence type="ECO:0000313" key="3">
    <source>
        <dbReference type="Proteomes" id="UP000002654"/>
    </source>
</evidence>
<dbReference type="InterPro" id="IPR011991">
    <property type="entry name" value="ArsR-like_HTH"/>
</dbReference>
<dbReference type="CDD" id="cd00090">
    <property type="entry name" value="HTH_ARSR"/>
    <property type="match status" value="1"/>
</dbReference>
<feature type="domain" description="HTH arsR-type" evidence="1">
    <location>
        <begin position="1"/>
        <end position="90"/>
    </location>
</feature>
<proteinExistence type="predicted"/>
<evidence type="ECO:0000259" key="1">
    <source>
        <dbReference type="PROSITE" id="PS50987"/>
    </source>
</evidence>
<dbReference type="Gene3D" id="1.10.10.10">
    <property type="entry name" value="Winged helix-like DNA-binding domain superfamily/Winged helix DNA-binding domain"/>
    <property type="match status" value="1"/>
</dbReference>
<accession>G4RPN4</accession>
<dbReference type="KEGG" id="ttn:TTX_0875"/>
<reference evidence="2 3" key="1">
    <citation type="journal article" date="2011" name="PLoS ONE">
        <title>The complete genome sequence of Thermoproteus tenax: a physiologically versatile member of the Crenarchaeota.</title>
        <authorList>
            <person name="Siebers B."/>
            <person name="Zaparty M."/>
            <person name="Raddatz G."/>
            <person name="Tjaden B."/>
            <person name="Albers S.V."/>
            <person name="Bell S.D."/>
            <person name="Blombach F."/>
            <person name="Kletzin A."/>
            <person name="Kyrpides N."/>
            <person name="Lanz C."/>
            <person name="Plagens A."/>
            <person name="Rampp M."/>
            <person name="Rosinus A."/>
            <person name="von Jan M."/>
            <person name="Makarova K.S."/>
            <person name="Klenk H.P."/>
            <person name="Schuster S.C."/>
            <person name="Hensel R."/>
        </authorList>
    </citation>
    <scope>NUCLEOTIDE SEQUENCE [LARGE SCALE GENOMIC DNA]</scope>
    <source>
        <strain evidence="3">ATCC 35583 / DSM 2078 / JCM 9277 / NBRC 100435 / Kra 1</strain>
    </source>
</reference>
<dbReference type="SMART" id="SM00418">
    <property type="entry name" value="HTH_ARSR"/>
    <property type="match status" value="1"/>
</dbReference>
<dbReference type="PATRIC" id="fig|768679.9.peg.884"/>
<dbReference type="PANTHER" id="PTHR38600:SF1">
    <property type="entry name" value="TRANSCRIPTIONAL REGULATORY PROTEIN"/>
    <property type="match status" value="1"/>
</dbReference>
<sequence length="93" mass="10651">MLLLVLGTRGGPMRLKILLALSRRPMNANQLSKELNVDYKTVRHHLEVLERNGLVERVGEGYGAIYLVNDLLRRNWDLVEEAARYLGHDSLAR</sequence>
<dbReference type="InterPro" id="IPR036390">
    <property type="entry name" value="WH_DNA-bd_sf"/>
</dbReference>
<dbReference type="STRING" id="768679.TTX_0875"/>
<dbReference type="Pfam" id="PF01022">
    <property type="entry name" value="HTH_5"/>
    <property type="match status" value="1"/>
</dbReference>
<keyword evidence="3" id="KW-1185">Reference proteome</keyword>
<organism evidence="2 3">
    <name type="scientific">Thermoproteus tenax (strain ATCC 35583 / DSM 2078 / JCM 9277 / NBRC 100435 / Kra 1)</name>
    <dbReference type="NCBI Taxonomy" id="768679"/>
    <lineage>
        <taxon>Archaea</taxon>
        <taxon>Thermoproteota</taxon>
        <taxon>Thermoprotei</taxon>
        <taxon>Thermoproteales</taxon>
        <taxon>Thermoproteaceae</taxon>
        <taxon>Thermoproteus</taxon>
    </lineage>
</organism>
<dbReference type="SUPFAM" id="SSF46785">
    <property type="entry name" value="Winged helix' DNA-binding domain"/>
    <property type="match status" value="1"/>
</dbReference>
<dbReference type="InterPro" id="IPR001845">
    <property type="entry name" value="HTH_ArsR_DNA-bd_dom"/>
</dbReference>
<dbReference type="AlphaFoldDB" id="G4RPN4"/>
<dbReference type="HOGENOM" id="CLU_153620_0_0_2"/>
<dbReference type="GO" id="GO:0003700">
    <property type="term" value="F:DNA-binding transcription factor activity"/>
    <property type="evidence" value="ECO:0007669"/>
    <property type="project" value="InterPro"/>
</dbReference>
<protein>
    <submittedName>
        <fullName evidence="2">Transcriptional regulator containing HTH domain, ArsR family</fullName>
    </submittedName>
</protein>
<dbReference type="InterPro" id="IPR036388">
    <property type="entry name" value="WH-like_DNA-bd_sf"/>
</dbReference>
<dbReference type="EMBL" id="FN869859">
    <property type="protein sequence ID" value="CCC81529.1"/>
    <property type="molecule type" value="Genomic_DNA"/>
</dbReference>
<dbReference type="PROSITE" id="PS50987">
    <property type="entry name" value="HTH_ARSR_2"/>
    <property type="match status" value="1"/>
</dbReference>
<dbReference type="eggNOG" id="arCOG00731">
    <property type="taxonomic scope" value="Archaea"/>
</dbReference>